<dbReference type="EMBL" id="BAAACO010000002">
    <property type="protein sequence ID" value="GAA0860058.1"/>
    <property type="molecule type" value="Genomic_DNA"/>
</dbReference>
<gene>
    <name evidence="1" type="ORF">GCM10008916_24690</name>
</gene>
<keyword evidence="2" id="KW-1185">Reference proteome</keyword>
<dbReference type="PANTHER" id="PTHR41260">
    <property type="entry name" value="PROTEIN ECSC"/>
    <property type="match status" value="1"/>
</dbReference>
<sequence>MSKEELNESKIMQVLDWSYDKAVNGLPGMETAEELAEKYISKSSSIDEAIEKFINWQQAKCATSGFITGLGGIITLPVAIPANISSVIYVQIRMIAAIAIMKGYDLKDDQVKTLVYVSLTGQAATDILKQAGIKIGTKMSTVLIKRMPIEIIKQINKRVGFRLVTKFGEKGIINLGKCVPVLGGVIGGTVDAVGTRTIGKTAKKVFN</sequence>
<evidence type="ECO:0000313" key="1">
    <source>
        <dbReference type="EMBL" id="GAA0860058.1"/>
    </source>
</evidence>
<name>A0ABN1LT71_9CLOT</name>
<comment type="caution">
    <text evidence="1">The sequence shown here is derived from an EMBL/GenBank/DDBJ whole genome shotgun (WGS) entry which is preliminary data.</text>
</comment>
<accession>A0ABN1LT71</accession>
<dbReference type="InterPro" id="IPR024787">
    <property type="entry name" value="EcsC"/>
</dbReference>
<evidence type="ECO:0000313" key="2">
    <source>
        <dbReference type="Proteomes" id="UP001501764"/>
    </source>
</evidence>
<reference evidence="1 2" key="1">
    <citation type="journal article" date="2019" name="Int. J. Syst. Evol. Microbiol.">
        <title>The Global Catalogue of Microorganisms (GCM) 10K type strain sequencing project: providing services to taxonomists for standard genome sequencing and annotation.</title>
        <authorList>
            <consortium name="The Broad Institute Genomics Platform"/>
            <consortium name="The Broad Institute Genome Sequencing Center for Infectious Disease"/>
            <person name="Wu L."/>
            <person name="Ma J."/>
        </authorList>
    </citation>
    <scope>NUCLEOTIDE SEQUENCE [LARGE SCALE GENOMIC DNA]</scope>
    <source>
        <strain evidence="1 2">JCM 6485</strain>
    </source>
</reference>
<protein>
    <submittedName>
        <fullName evidence="1">EcsC family protein</fullName>
    </submittedName>
</protein>
<proteinExistence type="predicted"/>
<dbReference type="RefSeq" id="WP_320683648.1">
    <property type="nucleotide sequence ID" value="NZ_BAAACO010000002.1"/>
</dbReference>
<dbReference type="Pfam" id="PF12787">
    <property type="entry name" value="EcsC"/>
    <property type="match status" value="1"/>
</dbReference>
<dbReference type="Proteomes" id="UP001501764">
    <property type="component" value="Unassembled WGS sequence"/>
</dbReference>
<organism evidence="1 2">
    <name type="scientific">Clostridium nitritogenes</name>
    <dbReference type="NCBI Taxonomy" id="83340"/>
    <lineage>
        <taxon>Bacteria</taxon>
        <taxon>Bacillati</taxon>
        <taxon>Bacillota</taxon>
        <taxon>Clostridia</taxon>
        <taxon>Eubacteriales</taxon>
        <taxon>Clostridiaceae</taxon>
        <taxon>Clostridium</taxon>
    </lineage>
</organism>
<dbReference type="PANTHER" id="PTHR41260:SF1">
    <property type="entry name" value="PROTEIN ECSC"/>
    <property type="match status" value="1"/>
</dbReference>